<evidence type="ECO:0000313" key="3">
    <source>
        <dbReference type="Proteomes" id="UP001642487"/>
    </source>
</evidence>
<reference evidence="2 3" key="1">
    <citation type="submission" date="2024-03" db="EMBL/GenBank/DDBJ databases">
        <authorList>
            <person name="Gkanogiannis A."/>
            <person name="Becerra Lopez-Lavalle L."/>
        </authorList>
    </citation>
    <scope>NUCLEOTIDE SEQUENCE [LARGE SCALE GENOMIC DNA]</scope>
</reference>
<keyword evidence="3" id="KW-1185">Reference proteome</keyword>
<sequence length="79" mass="8918">MGSKFVSIGLMWIILYQAIDVQSINGETPRDYSGGAFSALTGEENDIQFRISSSLSVLDCQNFTIFQLLRRRFCTLPHI</sequence>
<organism evidence="2 3">
    <name type="scientific">Citrullus colocynthis</name>
    <name type="common">colocynth</name>
    <dbReference type="NCBI Taxonomy" id="252529"/>
    <lineage>
        <taxon>Eukaryota</taxon>
        <taxon>Viridiplantae</taxon>
        <taxon>Streptophyta</taxon>
        <taxon>Embryophyta</taxon>
        <taxon>Tracheophyta</taxon>
        <taxon>Spermatophyta</taxon>
        <taxon>Magnoliopsida</taxon>
        <taxon>eudicotyledons</taxon>
        <taxon>Gunneridae</taxon>
        <taxon>Pentapetalae</taxon>
        <taxon>rosids</taxon>
        <taxon>fabids</taxon>
        <taxon>Cucurbitales</taxon>
        <taxon>Cucurbitaceae</taxon>
        <taxon>Benincaseae</taxon>
        <taxon>Citrullus</taxon>
    </lineage>
</organism>
<dbReference type="EMBL" id="OZ021743">
    <property type="protein sequence ID" value="CAK9329650.1"/>
    <property type="molecule type" value="Genomic_DNA"/>
</dbReference>
<gene>
    <name evidence="2" type="ORF">CITCOLO1_LOCUS22125</name>
</gene>
<feature type="chain" id="PRO_5045076631" evidence="1">
    <location>
        <begin position="27"/>
        <end position="79"/>
    </location>
</feature>
<name>A0ABP0ZD16_9ROSI</name>
<feature type="signal peptide" evidence="1">
    <location>
        <begin position="1"/>
        <end position="26"/>
    </location>
</feature>
<evidence type="ECO:0000256" key="1">
    <source>
        <dbReference type="SAM" id="SignalP"/>
    </source>
</evidence>
<evidence type="ECO:0000313" key="2">
    <source>
        <dbReference type="EMBL" id="CAK9329650.1"/>
    </source>
</evidence>
<dbReference type="Proteomes" id="UP001642487">
    <property type="component" value="Chromosome 9"/>
</dbReference>
<keyword evidence="1" id="KW-0732">Signal</keyword>
<protein>
    <submittedName>
        <fullName evidence="2">Uncharacterized protein</fullName>
    </submittedName>
</protein>
<accession>A0ABP0ZD16</accession>
<proteinExistence type="predicted"/>